<dbReference type="PANTHER" id="PTHR39963">
    <property type="entry name" value="SLL0983 PROTEIN"/>
    <property type="match status" value="1"/>
</dbReference>
<dbReference type="InterPro" id="IPR029063">
    <property type="entry name" value="SAM-dependent_MTases_sf"/>
</dbReference>
<dbReference type="Proteomes" id="UP000823632">
    <property type="component" value="Unassembled WGS sequence"/>
</dbReference>
<gene>
    <name evidence="2" type="ORF">IAC76_03590</name>
</gene>
<dbReference type="AlphaFoldDB" id="A0A9D9GZ56"/>
<evidence type="ECO:0000313" key="2">
    <source>
        <dbReference type="EMBL" id="MBO8430446.1"/>
    </source>
</evidence>
<name>A0A9D9GZ56_9BACT</name>
<protein>
    <recommendedName>
        <fullName evidence="1">MnmC-like methyltransferase domain-containing protein</fullName>
    </recommendedName>
</protein>
<reference evidence="2" key="2">
    <citation type="journal article" date="2021" name="PeerJ">
        <title>Extensive microbial diversity within the chicken gut microbiome revealed by metagenomics and culture.</title>
        <authorList>
            <person name="Gilroy R."/>
            <person name="Ravi A."/>
            <person name="Getino M."/>
            <person name="Pursley I."/>
            <person name="Horton D.L."/>
            <person name="Alikhan N.F."/>
            <person name="Baker D."/>
            <person name="Gharbi K."/>
            <person name="Hall N."/>
            <person name="Watson M."/>
            <person name="Adriaenssens E.M."/>
            <person name="Foster-Nyarko E."/>
            <person name="Jarju S."/>
            <person name="Secka A."/>
            <person name="Antonio M."/>
            <person name="Oren A."/>
            <person name="Chaudhuri R.R."/>
            <person name="La Ragione R."/>
            <person name="Hildebrand F."/>
            <person name="Pallen M.J."/>
        </authorList>
    </citation>
    <scope>NUCLEOTIDE SEQUENCE</scope>
    <source>
        <strain evidence="2">10192</strain>
    </source>
</reference>
<evidence type="ECO:0000313" key="3">
    <source>
        <dbReference type="Proteomes" id="UP000823632"/>
    </source>
</evidence>
<feature type="non-terminal residue" evidence="2">
    <location>
        <position position="1"/>
    </location>
</feature>
<sequence length="181" mass="21070">YYKYVSNRYKKALNSPIFNDFIFDIKINDARMELLNDNNMYNLIFLDAFTPAKCPALWSIDFFKLLFKHLDYNGKILTYSNSAAIRNAFIEAGFNVGKIYSTSQNKYTGTIAVKNKKFIKHKLSNYDLGLLKTKAGIFYRDENLNGQNEAIIERHKIDVENSNLMSSSQYIKQYKKHTEAI</sequence>
<dbReference type="Gene3D" id="3.40.50.150">
    <property type="entry name" value="Vaccinia Virus protein VP39"/>
    <property type="match status" value="1"/>
</dbReference>
<dbReference type="PANTHER" id="PTHR39963:SF1">
    <property type="entry name" value="MNMC-LIKE METHYLTRANSFERASE DOMAIN-CONTAINING PROTEIN"/>
    <property type="match status" value="1"/>
</dbReference>
<reference evidence="2" key="1">
    <citation type="submission" date="2020-10" db="EMBL/GenBank/DDBJ databases">
        <authorList>
            <person name="Gilroy R."/>
        </authorList>
    </citation>
    <scope>NUCLEOTIDE SEQUENCE</scope>
    <source>
        <strain evidence="2">10192</strain>
    </source>
</reference>
<feature type="domain" description="MnmC-like methyltransferase" evidence="1">
    <location>
        <begin position="19"/>
        <end position="103"/>
    </location>
</feature>
<dbReference type="GO" id="GO:0016645">
    <property type="term" value="F:oxidoreductase activity, acting on the CH-NH group of donors"/>
    <property type="evidence" value="ECO:0007669"/>
    <property type="project" value="InterPro"/>
</dbReference>
<dbReference type="EMBL" id="JADIND010000078">
    <property type="protein sequence ID" value="MBO8430446.1"/>
    <property type="molecule type" value="Genomic_DNA"/>
</dbReference>
<comment type="caution">
    <text evidence="2">The sequence shown here is derived from an EMBL/GenBank/DDBJ whole genome shotgun (WGS) entry which is preliminary data.</text>
</comment>
<accession>A0A9D9GZ56</accession>
<dbReference type="SUPFAM" id="SSF53335">
    <property type="entry name" value="S-adenosyl-L-methionine-dependent methyltransferases"/>
    <property type="match status" value="1"/>
</dbReference>
<dbReference type="Pfam" id="PF05430">
    <property type="entry name" value="Methyltransf_30"/>
    <property type="match status" value="1"/>
</dbReference>
<dbReference type="InterPro" id="IPR008471">
    <property type="entry name" value="MnmC-like_methylTransf"/>
</dbReference>
<evidence type="ECO:0000259" key="1">
    <source>
        <dbReference type="Pfam" id="PF05430"/>
    </source>
</evidence>
<organism evidence="2 3">
    <name type="scientific">Candidatus Scatousia excrementipullorum</name>
    <dbReference type="NCBI Taxonomy" id="2840936"/>
    <lineage>
        <taxon>Bacteria</taxon>
        <taxon>Candidatus Scatousia</taxon>
    </lineage>
</organism>
<proteinExistence type="predicted"/>